<keyword evidence="4" id="KW-0067">ATP-binding</keyword>
<evidence type="ECO:0000256" key="1">
    <source>
        <dbReference type="ARBA" id="ARBA00022527"/>
    </source>
</evidence>
<feature type="domain" description="Histidine kinase/HSP90-like ATPase" evidence="2">
    <location>
        <begin position="10"/>
        <end position="127"/>
    </location>
</feature>
<dbReference type="InterPro" id="IPR050267">
    <property type="entry name" value="Anti-sigma-factor_SerPK"/>
</dbReference>
<proteinExistence type="predicted"/>
<dbReference type="EMBL" id="FMYV01000001">
    <property type="protein sequence ID" value="SDC04879.1"/>
    <property type="molecule type" value="Genomic_DNA"/>
</dbReference>
<evidence type="ECO:0000313" key="4">
    <source>
        <dbReference type="EMBL" id="TGG89183.1"/>
    </source>
</evidence>
<keyword evidence="4" id="KW-0547">Nucleotide-binding</keyword>
<dbReference type="PANTHER" id="PTHR35526">
    <property type="entry name" value="ANTI-SIGMA-F FACTOR RSBW-RELATED"/>
    <property type="match status" value="1"/>
</dbReference>
<dbReference type="SUPFAM" id="SSF55874">
    <property type="entry name" value="ATPase domain of HSP90 chaperone/DNA topoisomerase II/histidine kinase"/>
    <property type="match status" value="1"/>
</dbReference>
<keyword evidence="1" id="KW-0723">Serine/threonine-protein kinase</keyword>
<dbReference type="OrthoDB" id="9792240at2"/>
<dbReference type="EMBL" id="SRME01000001">
    <property type="protein sequence ID" value="TGG89183.1"/>
    <property type="molecule type" value="Genomic_DNA"/>
</dbReference>
<dbReference type="InterPro" id="IPR036890">
    <property type="entry name" value="HATPase_C_sf"/>
</dbReference>
<dbReference type="CDD" id="cd16936">
    <property type="entry name" value="HATPase_RsbW-like"/>
    <property type="match status" value="1"/>
</dbReference>
<evidence type="ECO:0000259" key="2">
    <source>
        <dbReference type="Pfam" id="PF13581"/>
    </source>
</evidence>
<dbReference type="Proteomes" id="UP000199322">
    <property type="component" value="Unassembled WGS sequence"/>
</dbReference>
<dbReference type="InterPro" id="IPR003594">
    <property type="entry name" value="HATPase_dom"/>
</dbReference>
<evidence type="ECO:0000313" key="6">
    <source>
        <dbReference type="Proteomes" id="UP000297288"/>
    </source>
</evidence>
<evidence type="ECO:0000313" key="5">
    <source>
        <dbReference type="Proteomes" id="UP000199322"/>
    </source>
</evidence>
<reference evidence="3 5" key="1">
    <citation type="submission" date="2016-10" db="EMBL/GenBank/DDBJ databases">
        <authorList>
            <person name="de Groot N.N."/>
        </authorList>
    </citation>
    <scope>NUCLEOTIDE SEQUENCE [LARGE SCALE GENOMIC DNA]</scope>
    <source>
        <strain evidence="3 5">WG14</strain>
    </source>
</reference>
<sequence length="134" mass="15553">MQKITLGILSDKKYIRLVRSTLKEFLKLNNYDNSEEIFMIELAINEAIANIIEHTYNFEEKNNIYLEINLEKNKLTVSIKDEGPKINVDNIKHRDLEDYQDSGLGVFIIKSVFDSIEWIDIDGGNMQILSKTLV</sequence>
<dbReference type="GO" id="GO:0004674">
    <property type="term" value="F:protein serine/threonine kinase activity"/>
    <property type="evidence" value="ECO:0007669"/>
    <property type="project" value="UniProtKB-KW"/>
</dbReference>
<dbReference type="PANTHER" id="PTHR35526:SF3">
    <property type="entry name" value="ANTI-SIGMA-F FACTOR RSBW"/>
    <property type="match status" value="1"/>
</dbReference>
<gene>
    <name evidence="4" type="ORF">E4650_03040</name>
    <name evidence="3" type="ORF">SAMN04488588_0349</name>
</gene>
<accession>A0A1G6IEB2</accession>
<reference evidence="4 6" key="2">
    <citation type="submission" date="2019-04" db="EMBL/GenBank/DDBJ databases">
        <title>Draft genome sequence data and analysis of a Fermenting Bacterium, Geotoga petraea strain HO-Geo1, isolated from heavy-oil petroleum reservoir in Russia.</title>
        <authorList>
            <person name="Grouzdev D.S."/>
            <person name="Semenova E.M."/>
            <person name="Sokolova D.S."/>
            <person name="Tourova T.P."/>
            <person name="Poltaraus A.B."/>
            <person name="Nazina T.N."/>
        </authorList>
    </citation>
    <scope>NUCLEOTIDE SEQUENCE [LARGE SCALE GENOMIC DNA]</scope>
    <source>
        <strain evidence="4 6">HO-Geo1</strain>
    </source>
</reference>
<keyword evidence="5" id="KW-1185">Reference proteome</keyword>
<name>A0A1G6IEB2_9BACT</name>
<protein>
    <submittedName>
        <fullName evidence="4">ATP-binding protein</fullName>
    </submittedName>
    <submittedName>
        <fullName evidence="3">Serine/threonine-protein kinase RsbW</fullName>
    </submittedName>
</protein>
<dbReference type="Gene3D" id="3.30.565.10">
    <property type="entry name" value="Histidine kinase-like ATPase, C-terminal domain"/>
    <property type="match status" value="1"/>
</dbReference>
<dbReference type="Pfam" id="PF13581">
    <property type="entry name" value="HATPase_c_2"/>
    <property type="match status" value="1"/>
</dbReference>
<keyword evidence="3" id="KW-0808">Transferase</keyword>
<dbReference type="Proteomes" id="UP000297288">
    <property type="component" value="Unassembled WGS sequence"/>
</dbReference>
<dbReference type="AlphaFoldDB" id="A0A1G6IEB2"/>
<evidence type="ECO:0000313" key="3">
    <source>
        <dbReference type="EMBL" id="SDC04879.1"/>
    </source>
</evidence>
<keyword evidence="3" id="KW-0418">Kinase</keyword>
<dbReference type="GO" id="GO:0005524">
    <property type="term" value="F:ATP binding"/>
    <property type="evidence" value="ECO:0007669"/>
    <property type="project" value="UniProtKB-KW"/>
</dbReference>
<organism evidence="3 5">
    <name type="scientific">Geotoga petraea</name>
    <dbReference type="NCBI Taxonomy" id="28234"/>
    <lineage>
        <taxon>Bacteria</taxon>
        <taxon>Thermotogati</taxon>
        <taxon>Thermotogota</taxon>
        <taxon>Thermotogae</taxon>
        <taxon>Petrotogales</taxon>
        <taxon>Petrotogaceae</taxon>
        <taxon>Geotoga</taxon>
    </lineage>
</organism>
<dbReference type="RefSeq" id="WP_091402251.1">
    <property type="nucleotide sequence ID" value="NZ_FMYV01000001.1"/>
</dbReference>
<dbReference type="STRING" id="28234.SAMN04488588_0349"/>